<evidence type="ECO:0000313" key="2">
    <source>
        <dbReference type="Proteomes" id="UP000579153"/>
    </source>
</evidence>
<reference evidence="1 2" key="1">
    <citation type="submission" date="2020-08" db="EMBL/GenBank/DDBJ databases">
        <title>Sequencing the genomes of 1000 actinobacteria strains.</title>
        <authorList>
            <person name="Klenk H.-P."/>
        </authorList>
    </citation>
    <scope>NUCLEOTIDE SEQUENCE [LARGE SCALE GENOMIC DNA]</scope>
    <source>
        <strain evidence="1 2">DSM 45507</strain>
    </source>
</reference>
<comment type="caution">
    <text evidence="1">The sequence shown here is derived from an EMBL/GenBank/DDBJ whole genome shotgun (WGS) entry which is preliminary data.</text>
</comment>
<dbReference type="Proteomes" id="UP000579153">
    <property type="component" value="Unassembled WGS sequence"/>
</dbReference>
<dbReference type="EMBL" id="JACHMB010000001">
    <property type="protein sequence ID" value="MBB5781696.1"/>
    <property type="molecule type" value="Genomic_DNA"/>
</dbReference>
<sequence>MSADLLGTQILAAVVEVGVEGLGTLRIHLVARPVPIPEEYGVQPSVLDEVISTASGGDWEIGGIRPPLRR</sequence>
<keyword evidence="2" id="KW-1185">Reference proteome</keyword>
<proteinExistence type="predicted"/>
<accession>A0A7W9GDH5</accession>
<dbReference type="RefSeq" id="WP_185074945.1">
    <property type="nucleotide sequence ID" value="NZ_JACHMB010000001.1"/>
</dbReference>
<protein>
    <submittedName>
        <fullName evidence="1">Uncharacterized protein</fullName>
    </submittedName>
</protein>
<name>A0A7W9GDH5_9ACTN</name>
<organism evidence="1 2">
    <name type="scientific">Nonomuraea jabiensis</name>
    <dbReference type="NCBI Taxonomy" id="882448"/>
    <lineage>
        <taxon>Bacteria</taxon>
        <taxon>Bacillati</taxon>
        <taxon>Actinomycetota</taxon>
        <taxon>Actinomycetes</taxon>
        <taxon>Streptosporangiales</taxon>
        <taxon>Streptosporangiaceae</taxon>
        <taxon>Nonomuraea</taxon>
    </lineage>
</organism>
<gene>
    <name evidence="1" type="ORF">HD596_008452</name>
</gene>
<dbReference type="AlphaFoldDB" id="A0A7W9GDH5"/>
<evidence type="ECO:0000313" key="1">
    <source>
        <dbReference type="EMBL" id="MBB5781696.1"/>
    </source>
</evidence>